<gene>
    <name evidence="9" type="ORF">U9M48_010843</name>
</gene>
<evidence type="ECO:0000256" key="4">
    <source>
        <dbReference type="ARBA" id="ARBA00023141"/>
    </source>
</evidence>
<dbReference type="PANTHER" id="PTHR43406:SF12">
    <property type="entry name" value="TRYPTOPHAN SYNTHASE"/>
    <property type="match status" value="1"/>
</dbReference>
<keyword evidence="5" id="KW-0456">Lyase</keyword>
<keyword evidence="2" id="KW-0028">Amino-acid biosynthesis</keyword>
<reference evidence="9 10" key="1">
    <citation type="submission" date="2024-02" db="EMBL/GenBank/DDBJ databases">
        <title>High-quality chromosome-scale genome assembly of Pensacola bahiagrass (Paspalum notatum Flugge var. saurae).</title>
        <authorList>
            <person name="Vega J.M."/>
            <person name="Podio M."/>
            <person name="Orjuela J."/>
            <person name="Siena L.A."/>
            <person name="Pessino S.C."/>
            <person name="Combes M.C."/>
            <person name="Mariac C."/>
            <person name="Albertini E."/>
            <person name="Pupilli F."/>
            <person name="Ortiz J.P.A."/>
            <person name="Leblanc O."/>
        </authorList>
    </citation>
    <scope>NUCLEOTIDE SEQUENCE [LARGE SCALE GENOMIC DNA]</scope>
    <source>
        <strain evidence="9">R1</strain>
        <tissue evidence="9">Leaf</tissue>
    </source>
</reference>
<evidence type="ECO:0000313" key="9">
    <source>
        <dbReference type="EMBL" id="WVZ60882.1"/>
    </source>
</evidence>
<dbReference type="InterPro" id="IPR011060">
    <property type="entry name" value="RibuloseP-bd_barrel"/>
</dbReference>
<keyword evidence="10" id="KW-1185">Reference proteome</keyword>
<evidence type="ECO:0000256" key="7">
    <source>
        <dbReference type="ARBA" id="ARBA00060788"/>
    </source>
</evidence>
<dbReference type="Gene3D" id="3.20.20.70">
    <property type="entry name" value="Aldolase class I"/>
    <property type="match status" value="1"/>
</dbReference>
<dbReference type="CDD" id="cd04724">
    <property type="entry name" value="Tryptophan_synthase_alpha"/>
    <property type="match status" value="1"/>
</dbReference>
<evidence type="ECO:0000256" key="5">
    <source>
        <dbReference type="ARBA" id="ARBA00023239"/>
    </source>
</evidence>
<dbReference type="Proteomes" id="UP001341281">
    <property type="component" value="Chromosome 02"/>
</dbReference>
<evidence type="ECO:0000256" key="2">
    <source>
        <dbReference type="ARBA" id="ARBA00022605"/>
    </source>
</evidence>
<dbReference type="GO" id="GO:0004834">
    <property type="term" value="F:tryptophan synthase activity"/>
    <property type="evidence" value="ECO:0007669"/>
    <property type="project" value="UniProtKB-EC"/>
</dbReference>
<accession>A0AAQ3WGR2</accession>
<evidence type="ECO:0000256" key="8">
    <source>
        <dbReference type="RuleBase" id="RU003662"/>
    </source>
</evidence>
<comment type="similarity">
    <text evidence="7 8">Belongs to the TrpA family.</text>
</comment>
<dbReference type="GO" id="GO:0009507">
    <property type="term" value="C:chloroplast"/>
    <property type="evidence" value="ECO:0007669"/>
    <property type="project" value="TreeGrafter"/>
</dbReference>
<comment type="pathway">
    <text evidence="1">Amino-acid biosynthesis; L-tryptophan biosynthesis; L-tryptophan from chorismate: step 5/5.</text>
</comment>
<keyword evidence="3" id="KW-0822">Tryptophan biosynthesis</keyword>
<proteinExistence type="inferred from homology"/>
<dbReference type="PROSITE" id="PS00167">
    <property type="entry name" value="TRP_SYNTHASE_ALPHA"/>
    <property type="match status" value="1"/>
</dbReference>
<organism evidence="9 10">
    <name type="scientific">Paspalum notatum var. saurae</name>
    <dbReference type="NCBI Taxonomy" id="547442"/>
    <lineage>
        <taxon>Eukaryota</taxon>
        <taxon>Viridiplantae</taxon>
        <taxon>Streptophyta</taxon>
        <taxon>Embryophyta</taxon>
        <taxon>Tracheophyta</taxon>
        <taxon>Spermatophyta</taxon>
        <taxon>Magnoliopsida</taxon>
        <taxon>Liliopsida</taxon>
        <taxon>Poales</taxon>
        <taxon>Poaceae</taxon>
        <taxon>PACMAD clade</taxon>
        <taxon>Panicoideae</taxon>
        <taxon>Andropogonodae</taxon>
        <taxon>Paspaleae</taxon>
        <taxon>Paspalinae</taxon>
        <taxon>Paspalum</taxon>
    </lineage>
</organism>
<dbReference type="InterPro" id="IPR018204">
    <property type="entry name" value="Trp_synthase_alpha_AS"/>
</dbReference>
<evidence type="ECO:0008006" key="11">
    <source>
        <dbReference type="Google" id="ProtNLM"/>
    </source>
</evidence>
<dbReference type="AlphaFoldDB" id="A0AAQ3WGR2"/>
<comment type="catalytic activity">
    <reaction evidence="6">
        <text>(1S,2R)-1-C-(indol-3-yl)glycerol 3-phosphate + L-serine = D-glyceraldehyde 3-phosphate + L-tryptophan + H2O</text>
        <dbReference type="Rhea" id="RHEA:10532"/>
        <dbReference type="ChEBI" id="CHEBI:15377"/>
        <dbReference type="ChEBI" id="CHEBI:33384"/>
        <dbReference type="ChEBI" id="CHEBI:57912"/>
        <dbReference type="ChEBI" id="CHEBI:58866"/>
        <dbReference type="ChEBI" id="CHEBI:59776"/>
        <dbReference type="EC" id="4.2.1.20"/>
    </reaction>
</comment>
<dbReference type="HAMAP" id="MF_00131">
    <property type="entry name" value="Trp_synth_alpha"/>
    <property type="match status" value="1"/>
</dbReference>
<keyword evidence="4" id="KW-0057">Aromatic amino acid biosynthesis</keyword>
<evidence type="ECO:0000256" key="6">
    <source>
        <dbReference type="ARBA" id="ARBA00049047"/>
    </source>
</evidence>
<evidence type="ECO:0000313" key="10">
    <source>
        <dbReference type="Proteomes" id="UP001341281"/>
    </source>
</evidence>
<dbReference type="PANTHER" id="PTHR43406">
    <property type="entry name" value="TRYPTOPHAN SYNTHASE, ALPHA CHAIN"/>
    <property type="match status" value="1"/>
</dbReference>
<sequence>MISNLEGLIDRLIPFASPAPRSLRVVGCRRGAGCSCPHGTEAATQRGARPGWTPMDNCGAATGKRTVALTFSSLRAQGKTAFIPFITAGDPDLATTSKALKILDSCGSDVIEVGVPYSDPLADGPVIQASATRALKKGTTLDSVIEMLKGVIPELSCPIVLFTYCNPILKRGVGNFMATIRQAGVHGLVVPDLPLEETALLRSEATMHNIELVLLTTPTTPTDRMKEIANASEGFLYLVSAVGVTGARSNVNLCVEHLLREIKKVTDKPVAVGFGVSTPEHVKQIAGWGADGVIIGSAIVRQLCEAATPEEGLKRLEEYTKTLSSQHEAYLDVKKQYWY</sequence>
<dbReference type="SUPFAM" id="SSF51366">
    <property type="entry name" value="Ribulose-phoshate binding barrel"/>
    <property type="match status" value="1"/>
</dbReference>
<dbReference type="GO" id="GO:0005829">
    <property type="term" value="C:cytosol"/>
    <property type="evidence" value="ECO:0007669"/>
    <property type="project" value="TreeGrafter"/>
</dbReference>
<name>A0AAQ3WGR2_PASNO</name>
<dbReference type="NCBIfam" id="TIGR00262">
    <property type="entry name" value="trpA"/>
    <property type="match status" value="1"/>
</dbReference>
<dbReference type="FunFam" id="3.20.20.70:FF:000107">
    <property type="entry name" value="Tryptophan synthase alpha chain, chloroplastic"/>
    <property type="match status" value="1"/>
</dbReference>
<protein>
    <recommendedName>
        <fullName evidence="11">Tryptophan synthase</fullName>
    </recommendedName>
</protein>
<evidence type="ECO:0000256" key="1">
    <source>
        <dbReference type="ARBA" id="ARBA00004733"/>
    </source>
</evidence>
<dbReference type="InterPro" id="IPR013785">
    <property type="entry name" value="Aldolase_TIM"/>
</dbReference>
<dbReference type="Pfam" id="PF00290">
    <property type="entry name" value="Trp_syntA"/>
    <property type="match status" value="1"/>
</dbReference>
<dbReference type="InterPro" id="IPR002028">
    <property type="entry name" value="Trp_synthase_suA"/>
</dbReference>
<dbReference type="EMBL" id="CP144746">
    <property type="protein sequence ID" value="WVZ60882.1"/>
    <property type="molecule type" value="Genomic_DNA"/>
</dbReference>
<evidence type="ECO:0000256" key="3">
    <source>
        <dbReference type="ARBA" id="ARBA00022822"/>
    </source>
</evidence>